<dbReference type="AlphaFoldDB" id="A0A5B7ITM8"/>
<comment type="caution">
    <text evidence="1">The sequence shown here is derived from an EMBL/GenBank/DDBJ whole genome shotgun (WGS) entry which is preliminary data.</text>
</comment>
<protein>
    <submittedName>
        <fullName evidence="1">Uncharacterized protein</fullName>
    </submittedName>
</protein>
<dbReference type="Proteomes" id="UP000324222">
    <property type="component" value="Unassembled WGS sequence"/>
</dbReference>
<accession>A0A5B7ITM8</accession>
<gene>
    <name evidence="1" type="ORF">E2C01_079547</name>
</gene>
<reference evidence="1 2" key="1">
    <citation type="submission" date="2019-05" db="EMBL/GenBank/DDBJ databases">
        <title>Another draft genome of Portunus trituberculatus and its Hox gene families provides insights of decapod evolution.</title>
        <authorList>
            <person name="Jeong J.-H."/>
            <person name="Song I."/>
            <person name="Kim S."/>
            <person name="Choi T."/>
            <person name="Kim D."/>
            <person name="Ryu S."/>
            <person name="Kim W."/>
        </authorList>
    </citation>
    <scope>NUCLEOTIDE SEQUENCE [LARGE SCALE GENOMIC DNA]</scope>
    <source>
        <tissue evidence="1">Muscle</tissue>
    </source>
</reference>
<evidence type="ECO:0000313" key="1">
    <source>
        <dbReference type="EMBL" id="MPC84797.1"/>
    </source>
</evidence>
<keyword evidence="2" id="KW-1185">Reference proteome</keyword>
<dbReference type="EMBL" id="VSRR010066459">
    <property type="protein sequence ID" value="MPC84797.1"/>
    <property type="molecule type" value="Genomic_DNA"/>
</dbReference>
<sequence>MGEKLHVQGNRRALKRCHEIMIQGMTRRKEEHLRQSWSDCIVKALNNTIRDALYLVQVWRRTQIKLEKWRYSGWDLDRVSKCPKISAAWPPQHLNTSTPRHLSAATSHCINRPIKSNDHWSVFCLVGHKS</sequence>
<evidence type="ECO:0000313" key="2">
    <source>
        <dbReference type="Proteomes" id="UP000324222"/>
    </source>
</evidence>
<proteinExistence type="predicted"/>
<organism evidence="1 2">
    <name type="scientific">Portunus trituberculatus</name>
    <name type="common">Swimming crab</name>
    <name type="synonym">Neptunus trituberculatus</name>
    <dbReference type="NCBI Taxonomy" id="210409"/>
    <lineage>
        <taxon>Eukaryota</taxon>
        <taxon>Metazoa</taxon>
        <taxon>Ecdysozoa</taxon>
        <taxon>Arthropoda</taxon>
        <taxon>Crustacea</taxon>
        <taxon>Multicrustacea</taxon>
        <taxon>Malacostraca</taxon>
        <taxon>Eumalacostraca</taxon>
        <taxon>Eucarida</taxon>
        <taxon>Decapoda</taxon>
        <taxon>Pleocyemata</taxon>
        <taxon>Brachyura</taxon>
        <taxon>Eubrachyura</taxon>
        <taxon>Portunoidea</taxon>
        <taxon>Portunidae</taxon>
        <taxon>Portuninae</taxon>
        <taxon>Portunus</taxon>
    </lineage>
</organism>
<name>A0A5B7ITM8_PORTR</name>